<accession>A0A7C1FE63</accession>
<feature type="transmembrane region" description="Helical" evidence="7">
    <location>
        <begin position="60"/>
        <end position="81"/>
    </location>
</feature>
<comment type="caution">
    <text evidence="9">The sequence shown here is derived from an EMBL/GenBank/DDBJ whole genome shotgun (WGS) entry which is preliminary data.</text>
</comment>
<protein>
    <recommendedName>
        <fullName evidence="7">NADH-quinone oxidoreductase subunit A</fullName>
        <ecNumber evidence="7">7.1.1.-</ecNumber>
    </recommendedName>
    <alternativeName>
        <fullName evidence="7">NADH dehydrogenase I subunit A</fullName>
    </alternativeName>
    <alternativeName>
        <fullName evidence="7">NDH-1 subunit A</fullName>
    </alternativeName>
    <alternativeName>
        <fullName evidence="7">NUO1</fullName>
    </alternativeName>
</protein>
<comment type="catalytic activity">
    <reaction evidence="7 8">
        <text>a quinone + NADH + 5 H(+)(in) = a quinol + NAD(+) + 4 H(+)(out)</text>
        <dbReference type="Rhea" id="RHEA:57888"/>
        <dbReference type="ChEBI" id="CHEBI:15378"/>
        <dbReference type="ChEBI" id="CHEBI:24646"/>
        <dbReference type="ChEBI" id="CHEBI:57540"/>
        <dbReference type="ChEBI" id="CHEBI:57945"/>
        <dbReference type="ChEBI" id="CHEBI:132124"/>
    </reaction>
</comment>
<evidence type="ECO:0000256" key="4">
    <source>
        <dbReference type="ARBA" id="ARBA00022692"/>
    </source>
</evidence>
<evidence type="ECO:0000256" key="6">
    <source>
        <dbReference type="ARBA" id="ARBA00023136"/>
    </source>
</evidence>
<dbReference type="GO" id="GO:0050136">
    <property type="term" value="F:NADH dehydrogenase (quinone) (non-electrogenic) activity"/>
    <property type="evidence" value="ECO:0007669"/>
    <property type="project" value="UniProtKB-UniRule"/>
</dbReference>
<dbReference type="EMBL" id="DSMG01000038">
    <property type="protein sequence ID" value="HDX30419.1"/>
    <property type="molecule type" value="Genomic_DNA"/>
</dbReference>
<evidence type="ECO:0000256" key="1">
    <source>
        <dbReference type="ARBA" id="ARBA00004141"/>
    </source>
</evidence>
<comment type="similarity">
    <text evidence="2 7 8">Belongs to the complex I subunit 3 family.</text>
</comment>
<evidence type="ECO:0000313" key="9">
    <source>
        <dbReference type="EMBL" id="HDX30419.1"/>
    </source>
</evidence>
<keyword evidence="7 8" id="KW-0520">NAD</keyword>
<keyword evidence="7" id="KW-1003">Cell membrane</keyword>
<feature type="transmembrane region" description="Helical" evidence="7">
    <location>
        <begin position="87"/>
        <end position="108"/>
    </location>
</feature>
<keyword evidence="7 8" id="KW-0874">Quinone</keyword>
<dbReference type="Gene3D" id="1.20.58.1610">
    <property type="entry name" value="NADH:ubiquinone/plastoquinone oxidoreductase, chain 3"/>
    <property type="match status" value="1"/>
</dbReference>
<dbReference type="PANTHER" id="PTHR11058:SF9">
    <property type="entry name" value="NADH-UBIQUINONE OXIDOREDUCTASE CHAIN 3"/>
    <property type="match status" value="1"/>
</dbReference>
<keyword evidence="5 7" id="KW-1133">Transmembrane helix</keyword>
<dbReference type="GO" id="GO:0008137">
    <property type="term" value="F:NADH dehydrogenase (ubiquinone) activity"/>
    <property type="evidence" value="ECO:0007669"/>
    <property type="project" value="InterPro"/>
</dbReference>
<reference evidence="9" key="1">
    <citation type="journal article" date="2020" name="mSystems">
        <title>Genome- and Community-Level Interaction Insights into Carbon Utilization and Element Cycling Functions of Hydrothermarchaeota in Hydrothermal Sediment.</title>
        <authorList>
            <person name="Zhou Z."/>
            <person name="Liu Y."/>
            <person name="Xu W."/>
            <person name="Pan J."/>
            <person name="Luo Z.H."/>
            <person name="Li M."/>
        </authorList>
    </citation>
    <scope>NUCLEOTIDE SEQUENCE [LARGE SCALE GENOMIC DNA]</scope>
    <source>
        <strain evidence="9">SpSt-289</strain>
    </source>
</reference>
<dbReference type="GO" id="GO:0030964">
    <property type="term" value="C:NADH dehydrogenase complex"/>
    <property type="evidence" value="ECO:0007669"/>
    <property type="project" value="TreeGrafter"/>
</dbReference>
<evidence type="ECO:0000256" key="2">
    <source>
        <dbReference type="ARBA" id="ARBA00008472"/>
    </source>
</evidence>
<comment type="subunit">
    <text evidence="7">NDH-1 is composed of 14 different subunits. Subunits NuoA, H, J, K, L, M, N constitute the membrane sector of the complex.</text>
</comment>
<dbReference type="GO" id="GO:0048038">
    <property type="term" value="F:quinone binding"/>
    <property type="evidence" value="ECO:0007669"/>
    <property type="project" value="UniProtKB-KW"/>
</dbReference>
<comment type="subcellular location">
    <subcellularLocation>
        <location evidence="7 8">Cell membrane</location>
        <topology evidence="7 8">Multi-pass membrane protein</topology>
    </subcellularLocation>
    <subcellularLocation>
        <location evidence="1">Membrane</location>
        <topology evidence="1">Multi-pass membrane protein</topology>
    </subcellularLocation>
</comment>
<proteinExistence type="inferred from homology"/>
<gene>
    <name evidence="7" type="primary">nuoA</name>
    <name evidence="9" type="ORF">ENQ20_02875</name>
</gene>
<keyword evidence="3 7" id="KW-0813">Transport</keyword>
<keyword evidence="6 7" id="KW-0472">Membrane</keyword>
<keyword evidence="7" id="KW-0830">Ubiquinone</keyword>
<comment type="function">
    <text evidence="7">NDH-1 shuttles electrons from NADH, via FMN and iron-sulfur (Fe-S) centers, to quinones in the respiratory chain. The immediate electron acceptor for the enzyme in this species is believed to be ubiquinone. Couples the redox reaction to proton translocation (for every two electrons transferred, four hydrogen ions are translocated across the cytoplasmic membrane), and thus conserves the redox energy in a proton gradient.</text>
</comment>
<keyword evidence="4 7" id="KW-0812">Transmembrane</keyword>
<dbReference type="GO" id="GO:0005886">
    <property type="term" value="C:plasma membrane"/>
    <property type="evidence" value="ECO:0007669"/>
    <property type="project" value="UniProtKB-SubCell"/>
</dbReference>
<dbReference type="InterPro" id="IPR023043">
    <property type="entry name" value="NAD(P)H_OxRDtase_bac/plastid"/>
</dbReference>
<feature type="transmembrane region" description="Helical" evidence="7">
    <location>
        <begin position="6"/>
        <end position="29"/>
    </location>
</feature>
<organism evidence="9">
    <name type="scientific">Caldilinea aerophila</name>
    <dbReference type="NCBI Taxonomy" id="133453"/>
    <lineage>
        <taxon>Bacteria</taxon>
        <taxon>Bacillati</taxon>
        <taxon>Chloroflexota</taxon>
        <taxon>Caldilineae</taxon>
        <taxon>Caldilineales</taxon>
        <taxon>Caldilineaceae</taxon>
        <taxon>Caldilinea</taxon>
    </lineage>
</organism>
<dbReference type="EC" id="7.1.1.-" evidence="7"/>
<name>A0A7C1FE63_9CHLR</name>
<evidence type="ECO:0000256" key="3">
    <source>
        <dbReference type="ARBA" id="ARBA00022448"/>
    </source>
</evidence>
<evidence type="ECO:0000256" key="8">
    <source>
        <dbReference type="RuleBase" id="RU003639"/>
    </source>
</evidence>
<dbReference type="InterPro" id="IPR038430">
    <property type="entry name" value="NDAH_ubi_oxred_su3_sf"/>
</dbReference>
<sequence>MLSQWGFVLILSAIAVVIPVAAIVLGHFLGPRRPDPVKMDVYESGVETIGDTWVQFRAQYYLIGLIFLIFDVEVIFLFPIAVAYANLSFFSIVAAVTFVLILLLGLFLEWRKGALEWS</sequence>
<dbReference type="InterPro" id="IPR000440">
    <property type="entry name" value="NADH_UbQ/plastoQ_OxRdtase_su3"/>
</dbReference>
<dbReference type="HAMAP" id="MF_01394">
    <property type="entry name" value="NDH1_NuoA"/>
    <property type="match status" value="1"/>
</dbReference>
<dbReference type="PANTHER" id="PTHR11058">
    <property type="entry name" value="NADH-UBIQUINONE OXIDOREDUCTASE CHAIN 3"/>
    <property type="match status" value="1"/>
</dbReference>
<evidence type="ECO:0000256" key="7">
    <source>
        <dbReference type="HAMAP-Rule" id="MF_01394"/>
    </source>
</evidence>
<evidence type="ECO:0000256" key="5">
    <source>
        <dbReference type="ARBA" id="ARBA00022989"/>
    </source>
</evidence>
<dbReference type="Pfam" id="PF00507">
    <property type="entry name" value="Oxidored_q4"/>
    <property type="match status" value="1"/>
</dbReference>
<keyword evidence="7" id="KW-1278">Translocase</keyword>
<dbReference type="AlphaFoldDB" id="A0A7C1FE63"/>